<evidence type="ECO:0000313" key="2">
    <source>
        <dbReference type="EMBL" id="EYU36494.1"/>
    </source>
</evidence>
<dbReference type="Proteomes" id="UP000030748">
    <property type="component" value="Unassembled WGS sequence"/>
</dbReference>
<evidence type="ECO:0000256" key="1">
    <source>
        <dbReference type="SAM" id="SignalP"/>
    </source>
</evidence>
<gene>
    <name evidence="2" type="ORF">MIMGU_mgv1a0105142mg</name>
</gene>
<dbReference type="AlphaFoldDB" id="A0A022R941"/>
<sequence>MAARFLFFLLLGVLTRADPVRVPLPPGLCRLNSVKDFLFAPTDDVCSCDAEFSYTTGVIE</sequence>
<feature type="chain" id="PRO_5001504898" evidence="1">
    <location>
        <begin position="18"/>
        <end position="60"/>
    </location>
</feature>
<feature type="signal peptide" evidence="1">
    <location>
        <begin position="1"/>
        <end position="17"/>
    </location>
</feature>
<reference evidence="2 3" key="1">
    <citation type="journal article" date="2013" name="Proc. Natl. Acad. Sci. U.S.A.">
        <title>Fine-scale variation in meiotic recombination in Mimulus inferred from population shotgun sequencing.</title>
        <authorList>
            <person name="Hellsten U."/>
            <person name="Wright K.M."/>
            <person name="Jenkins J."/>
            <person name="Shu S."/>
            <person name="Yuan Y."/>
            <person name="Wessler S.R."/>
            <person name="Schmutz J."/>
            <person name="Willis J.H."/>
            <person name="Rokhsar D.S."/>
        </authorList>
    </citation>
    <scope>NUCLEOTIDE SEQUENCE [LARGE SCALE GENOMIC DNA]</scope>
    <source>
        <strain evidence="3">cv. DUN x IM62</strain>
    </source>
</reference>
<proteinExistence type="predicted"/>
<evidence type="ECO:0000313" key="3">
    <source>
        <dbReference type="Proteomes" id="UP000030748"/>
    </source>
</evidence>
<organism evidence="2 3">
    <name type="scientific">Erythranthe guttata</name>
    <name type="common">Yellow monkey flower</name>
    <name type="synonym">Mimulus guttatus</name>
    <dbReference type="NCBI Taxonomy" id="4155"/>
    <lineage>
        <taxon>Eukaryota</taxon>
        <taxon>Viridiplantae</taxon>
        <taxon>Streptophyta</taxon>
        <taxon>Embryophyta</taxon>
        <taxon>Tracheophyta</taxon>
        <taxon>Spermatophyta</taxon>
        <taxon>Magnoliopsida</taxon>
        <taxon>eudicotyledons</taxon>
        <taxon>Gunneridae</taxon>
        <taxon>Pentapetalae</taxon>
        <taxon>asterids</taxon>
        <taxon>lamiids</taxon>
        <taxon>Lamiales</taxon>
        <taxon>Phrymaceae</taxon>
        <taxon>Erythranthe</taxon>
    </lineage>
</organism>
<protein>
    <submittedName>
        <fullName evidence="2">Uncharacterized protein</fullName>
    </submittedName>
</protein>
<dbReference type="EMBL" id="KI630592">
    <property type="protein sequence ID" value="EYU36494.1"/>
    <property type="molecule type" value="Genomic_DNA"/>
</dbReference>
<keyword evidence="3" id="KW-1185">Reference proteome</keyword>
<accession>A0A022R941</accession>
<feature type="non-terminal residue" evidence="2">
    <location>
        <position position="60"/>
    </location>
</feature>
<name>A0A022R941_ERYGU</name>
<keyword evidence="1" id="KW-0732">Signal</keyword>